<comment type="caution">
    <text evidence="2">The sequence shown here is derived from an EMBL/GenBank/DDBJ whole genome shotgun (WGS) entry which is preliminary data.</text>
</comment>
<dbReference type="InterPro" id="IPR002156">
    <property type="entry name" value="RNaseH_domain"/>
</dbReference>
<dbReference type="EMBL" id="JACGWO010000002">
    <property type="protein sequence ID" value="KAK4434170.1"/>
    <property type="molecule type" value="Genomic_DNA"/>
</dbReference>
<protein>
    <recommendedName>
        <fullName evidence="1">RNase H type-1 domain-containing protein</fullName>
    </recommendedName>
</protein>
<keyword evidence="3" id="KW-1185">Reference proteome</keyword>
<dbReference type="GO" id="GO:0003676">
    <property type="term" value="F:nucleic acid binding"/>
    <property type="evidence" value="ECO:0007669"/>
    <property type="project" value="InterPro"/>
</dbReference>
<dbReference type="Proteomes" id="UP001293254">
    <property type="component" value="Unassembled WGS sequence"/>
</dbReference>
<evidence type="ECO:0000259" key="1">
    <source>
        <dbReference type="Pfam" id="PF13456"/>
    </source>
</evidence>
<dbReference type="AlphaFoldDB" id="A0AAE1YPT2"/>
<accession>A0AAE1YPT2</accession>
<evidence type="ECO:0000313" key="2">
    <source>
        <dbReference type="EMBL" id="KAK4434170.1"/>
    </source>
</evidence>
<reference evidence="2" key="1">
    <citation type="submission" date="2020-06" db="EMBL/GenBank/DDBJ databases">
        <authorList>
            <person name="Li T."/>
            <person name="Hu X."/>
            <person name="Zhang T."/>
            <person name="Song X."/>
            <person name="Zhang H."/>
            <person name="Dai N."/>
            <person name="Sheng W."/>
            <person name="Hou X."/>
            <person name="Wei L."/>
        </authorList>
    </citation>
    <scope>NUCLEOTIDE SEQUENCE</scope>
    <source>
        <strain evidence="2">3651</strain>
        <tissue evidence="2">Leaf</tissue>
    </source>
</reference>
<dbReference type="Pfam" id="PF13456">
    <property type="entry name" value="RVT_3"/>
    <property type="match status" value="1"/>
</dbReference>
<dbReference type="GO" id="GO:0004523">
    <property type="term" value="F:RNA-DNA hybrid ribonuclease activity"/>
    <property type="evidence" value="ECO:0007669"/>
    <property type="project" value="InterPro"/>
</dbReference>
<organism evidence="2 3">
    <name type="scientific">Sesamum alatum</name>
    <dbReference type="NCBI Taxonomy" id="300844"/>
    <lineage>
        <taxon>Eukaryota</taxon>
        <taxon>Viridiplantae</taxon>
        <taxon>Streptophyta</taxon>
        <taxon>Embryophyta</taxon>
        <taxon>Tracheophyta</taxon>
        <taxon>Spermatophyta</taxon>
        <taxon>Magnoliopsida</taxon>
        <taxon>eudicotyledons</taxon>
        <taxon>Gunneridae</taxon>
        <taxon>Pentapetalae</taxon>
        <taxon>asterids</taxon>
        <taxon>lamiids</taxon>
        <taxon>Lamiales</taxon>
        <taxon>Pedaliaceae</taxon>
        <taxon>Sesamum</taxon>
    </lineage>
</organism>
<dbReference type="PANTHER" id="PTHR47074:SF48">
    <property type="entry name" value="POLYNUCLEOTIDYL TRANSFERASE, RIBONUCLEASE H-LIKE SUPERFAMILY PROTEIN"/>
    <property type="match status" value="1"/>
</dbReference>
<name>A0AAE1YPT2_9LAMI</name>
<sequence>MVGWAVWGHRNQKCFEGCDRSSADVVYTAKVNLSSFQAATVSSYSHAVQGAREIRWVSPEVGCLAVNFAGFIFPDGQGAGTGVFFRDEHGVCVHWDVSLRPHILEKSHAKALAARFAVELAGNFQGRRMEFQGVCPRLKSLVGTGTCRAGPIEPIVSDIRILMRSGVSGVFQCVDRRANTAVWILAKHVSEAAAHRLLPACVEEALQVDKLGIGL</sequence>
<evidence type="ECO:0000313" key="3">
    <source>
        <dbReference type="Proteomes" id="UP001293254"/>
    </source>
</evidence>
<dbReference type="InterPro" id="IPR052929">
    <property type="entry name" value="RNase_H-like_EbsB-rel"/>
</dbReference>
<proteinExistence type="predicted"/>
<gene>
    <name evidence="2" type="ORF">Salat_0579700</name>
</gene>
<dbReference type="PANTHER" id="PTHR47074">
    <property type="entry name" value="BNAC02G40300D PROTEIN"/>
    <property type="match status" value="1"/>
</dbReference>
<feature type="domain" description="RNase H type-1" evidence="1">
    <location>
        <begin position="76"/>
        <end position="188"/>
    </location>
</feature>
<reference evidence="2" key="2">
    <citation type="journal article" date="2024" name="Plant">
        <title>Genomic evolution and insights into agronomic trait innovations of Sesamum species.</title>
        <authorList>
            <person name="Miao H."/>
            <person name="Wang L."/>
            <person name="Qu L."/>
            <person name="Liu H."/>
            <person name="Sun Y."/>
            <person name="Le M."/>
            <person name="Wang Q."/>
            <person name="Wei S."/>
            <person name="Zheng Y."/>
            <person name="Lin W."/>
            <person name="Duan Y."/>
            <person name="Cao H."/>
            <person name="Xiong S."/>
            <person name="Wang X."/>
            <person name="Wei L."/>
            <person name="Li C."/>
            <person name="Ma Q."/>
            <person name="Ju M."/>
            <person name="Zhao R."/>
            <person name="Li G."/>
            <person name="Mu C."/>
            <person name="Tian Q."/>
            <person name="Mei H."/>
            <person name="Zhang T."/>
            <person name="Gao T."/>
            <person name="Zhang H."/>
        </authorList>
    </citation>
    <scope>NUCLEOTIDE SEQUENCE</scope>
    <source>
        <strain evidence="2">3651</strain>
    </source>
</reference>